<evidence type="ECO:0000313" key="4">
    <source>
        <dbReference type="Proteomes" id="UP000032336"/>
    </source>
</evidence>
<dbReference type="GeneID" id="78371549"/>
<gene>
    <name evidence="3" type="ORF">FEAC_01970</name>
</gene>
<keyword evidence="4" id="KW-1185">Reference proteome</keyword>
<dbReference type="InterPro" id="IPR012349">
    <property type="entry name" value="Split_barrel_FMN-bd"/>
</dbReference>
<dbReference type="Pfam" id="PF01243">
    <property type="entry name" value="PNPOx_N"/>
    <property type="match status" value="1"/>
</dbReference>
<dbReference type="PANTHER" id="PTHR35176">
    <property type="entry name" value="HEME OXYGENASE HI_0854-RELATED"/>
    <property type="match status" value="1"/>
</dbReference>
<dbReference type="InterPro" id="IPR011576">
    <property type="entry name" value="Pyridox_Oxase_N"/>
</dbReference>
<dbReference type="GO" id="GO:0005829">
    <property type="term" value="C:cytosol"/>
    <property type="evidence" value="ECO:0007669"/>
    <property type="project" value="TreeGrafter"/>
</dbReference>
<sequence>MLDQTLEALVHGQNFATLTTLTPQGVPQSSVMWIDCDHEHLLINTEVARAKFRNISHNPVVTVLVWDRDNPYRYVEVRGIVHDTITGDLANEHLEQLARKYTGGAFAGTIESSRVILKIKPTRTRAVD</sequence>
<reference evidence="3 4" key="1">
    <citation type="submission" date="2015-01" db="EMBL/GenBank/DDBJ databases">
        <title>Draft genome of the acidophilic iron oxidizer Ferrimicrobium acidiphilum strain T23.</title>
        <authorList>
            <person name="Poehlein A."/>
            <person name="Eisen S."/>
            <person name="Schloemann M."/>
            <person name="Johnson B.D."/>
            <person name="Daniel R."/>
            <person name="Muehling M."/>
        </authorList>
    </citation>
    <scope>NUCLEOTIDE SEQUENCE [LARGE SCALE GENOMIC DNA]</scope>
    <source>
        <strain evidence="3 4">T23</strain>
    </source>
</reference>
<proteinExistence type="predicted"/>
<dbReference type="InterPro" id="IPR052019">
    <property type="entry name" value="F420H2_bilvrd_red/Heme_oxyg"/>
</dbReference>
<dbReference type="NCBIfam" id="TIGR03618">
    <property type="entry name" value="Rv1155_F420"/>
    <property type="match status" value="1"/>
</dbReference>
<protein>
    <submittedName>
        <fullName evidence="3">Pyridoxamine 5'-phosphate oxidase</fullName>
    </submittedName>
</protein>
<dbReference type="Proteomes" id="UP000032336">
    <property type="component" value="Unassembled WGS sequence"/>
</dbReference>
<accession>A0A0D8FYC2</accession>
<dbReference type="SUPFAM" id="SSF50475">
    <property type="entry name" value="FMN-binding split barrel"/>
    <property type="match status" value="1"/>
</dbReference>
<comment type="caution">
    <text evidence="3">The sequence shown here is derived from an EMBL/GenBank/DDBJ whole genome shotgun (WGS) entry which is preliminary data.</text>
</comment>
<dbReference type="eggNOG" id="COG3576">
    <property type="taxonomic scope" value="Bacteria"/>
</dbReference>
<dbReference type="PANTHER" id="PTHR35176:SF6">
    <property type="entry name" value="HEME OXYGENASE HI_0854-RELATED"/>
    <property type="match status" value="1"/>
</dbReference>
<dbReference type="STRING" id="1121877.FEAC_01970"/>
<dbReference type="OrthoDB" id="162914at2"/>
<keyword evidence="1" id="KW-0560">Oxidoreductase</keyword>
<name>A0A0D8FYC2_9ACTN</name>
<evidence type="ECO:0000313" key="3">
    <source>
        <dbReference type="EMBL" id="KJE78205.1"/>
    </source>
</evidence>
<dbReference type="RefSeq" id="WP_035391194.1">
    <property type="nucleotide sequence ID" value="NZ_JQKF01000039.1"/>
</dbReference>
<organism evidence="3 4">
    <name type="scientific">Ferrimicrobium acidiphilum DSM 19497</name>
    <dbReference type="NCBI Taxonomy" id="1121877"/>
    <lineage>
        <taxon>Bacteria</taxon>
        <taxon>Bacillati</taxon>
        <taxon>Actinomycetota</taxon>
        <taxon>Acidimicrobiia</taxon>
        <taxon>Acidimicrobiales</taxon>
        <taxon>Acidimicrobiaceae</taxon>
        <taxon>Ferrimicrobium</taxon>
    </lineage>
</organism>
<dbReference type="EMBL" id="JXUW01000001">
    <property type="protein sequence ID" value="KJE78205.1"/>
    <property type="molecule type" value="Genomic_DNA"/>
</dbReference>
<feature type="domain" description="Pyridoxamine 5'-phosphate oxidase N-terminal" evidence="2">
    <location>
        <begin position="2"/>
        <end position="127"/>
    </location>
</feature>
<dbReference type="GO" id="GO:0016627">
    <property type="term" value="F:oxidoreductase activity, acting on the CH-CH group of donors"/>
    <property type="evidence" value="ECO:0007669"/>
    <property type="project" value="TreeGrafter"/>
</dbReference>
<dbReference type="Gene3D" id="2.30.110.10">
    <property type="entry name" value="Electron Transport, Fmn-binding Protein, Chain A"/>
    <property type="match status" value="1"/>
</dbReference>
<dbReference type="InterPro" id="IPR019920">
    <property type="entry name" value="F420-binding_dom_put"/>
</dbReference>
<dbReference type="AlphaFoldDB" id="A0A0D8FYC2"/>
<dbReference type="GO" id="GO:0070967">
    <property type="term" value="F:coenzyme F420 binding"/>
    <property type="evidence" value="ECO:0007669"/>
    <property type="project" value="TreeGrafter"/>
</dbReference>
<evidence type="ECO:0000259" key="2">
    <source>
        <dbReference type="Pfam" id="PF01243"/>
    </source>
</evidence>
<evidence type="ECO:0000256" key="1">
    <source>
        <dbReference type="ARBA" id="ARBA00023002"/>
    </source>
</evidence>